<accession>A0AA96X021</accession>
<name>A0AA96X021_LEPBY</name>
<proteinExistence type="predicted"/>
<evidence type="ECO:0000313" key="1">
    <source>
        <dbReference type="EMBL" id="WNZ48840.1"/>
    </source>
</evidence>
<reference evidence="1" key="1">
    <citation type="journal article" date="2023" name="Plants (Basel)">
        <title>Genomic Analysis of Leptolyngbya boryana CZ1 Reveals Efficient Carbon Fixation Modules.</title>
        <authorList>
            <person name="Bai X."/>
            <person name="Wang H."/>
            <person name="Cheng W."/>
            <person name="Wang J."/>
            <person name="Ma M."/>
            <person name="Hu H."/>
            <person name="Song Z."/>
            <person name="Ma H."/>
            <person name="Fan Y."/>
            <person name="Du C."/>
            <person name="Xu J."/>
        </authorList>
    </citation>
    <scope>NUCLEOTIDE SEQUENCE</scope>
    <source>
        <strain evidence="1">CZ1</strain>
    </source>
</reference>
<dbReference type="EMBL" id="CP130144">
    <property type="protein sequence ID" value="WNZ48840.1"/>
    <property type="molecule type" value="Genomic_DNA"/>
</dbReference>
<dbReference type="AlphaFoldDB" id="A0AA96X021"/>
<reference evidence="1" key="2">
    <citation type="submission" date="2023-07" db="EMBL/GenBank/DDBJ databases">
        <authorList>
            <person name="Bai X.-H."/>
            <person name="Wang H.-H."/>
            <person name="Wang J."/>
            <person name="Ma M.-Y."/>
            <person name="Hu H.-H."/>
            <person name="Song Z.-L."/>
            <person name="Ma H.-G."/>
            <person name="Fan Y."/>
            <person name="Du C.-Y."/>
            <person name="Xu J.-C."/>
        </authorList>
    </citation>
    <scope>NUCLEOTIDE SEQUENCE</scope>
    <source>
        <strain evidence="1">CZ1</strain>
    </source>
</reference>
<protein>
    <submittedName>
        <fullName evidence="1">Uncharacterized protein</fullName>
    </submittedName>
</protein>
<dbReference type="RefSeq" id="WP_316428936.1">
    <property type="nucleotide sequence ID" value="NZ_CP130144.1"/>
</dbReference>
<gene>
    <name evidence="1" type="ORF">Q2T42_13495</name>
</gene>
<organism evidence="1">
    <name type="scientific">Leptolyngbya boryana CZ1</name>
    <dbReference type="NCBI Taxonomy" id="3060204"/>
    <lineage>
        <taxon>Bacteria</taxon>
        <taxon>Bacillati</taxon>
        <taxon>Cyanobacteriota</taxon>
        <taxon>Cyanophyceae</taxon>
        <taxon>Leptolyngbyales</taxon>
        <taxon>Leptolyngbyaceae</taxon>
        <taxon>Leptolyngbya group</taxon>
        <taxon>Leptolyngbya</taxon>
    </lineage>
</organism>
<sequence>MISIIYKTNTDDLEEILEVHQQGGKILCPLCNSDLLILDSYASASAHQKRPGIYCPASDEHVNCTFLLADRHDEVWRRFEERMQKHREL</sequence>